<dbReference type="OrthoDB" id="6682367at2759"/>
<sequence>MLEDIYSYLWYLKTMKATVLACLFAFVWIKSTAANSFLKIFSFSQYLVLAIWEMFMICYSAEIIFLNSQRCDEALQRSPWHLHACEIKKDILFFILNAQQPFRLTGGKMFNLNVEKFRRAVPLTEQEKSLHDERNPNAGYETIEDSFKIRSPS</sequence>
<evidence type="ECO:0000256" key="8">
    <source>
        <dbReference type="ARBA" id="ARBA00023170"/>
    </source>
</evidence>
<keyword evidence="4 11" id="KW-0812">Transmembrane</keyword>
<protein>
    <submittedName>
        <fullName evidence="12">(Mediterranean fruit fly) hypothetical protein</fullName>
    </submittedName>
</protein>
<reference evidence="12" key="1">
    <citation type="submission" date="2020-11" db="EMBL/GenBank/DDBJ databases">
        <authorList>
            <person name="Whitehead M."/>
        </authorList>
    </citation>
    <scope>NUCLEOTIDE SEQUENCE</scope>
    <source>
        <strain evidence="12">EGII</strain>
    </source>
</reference>
<keyword evidence="9" id="KW-0807">Transducer</keyword>
<accession>A0A811UCQ3</accession>
<keyword evidence="8" id="KW-0675">Receptor</keyword>
<comment type="caution">
    <text evidence="12">The sequence shown here is derived from an EMBL/GenBank/DDBJ whole genome shotgun (WGS) entry which is preliminary data.</text>
</comment>
<evidence type="ECO:0000313" key="12">
    <source>
        <dbReference type="EMBL" id="CAD6996360.1"/>
    </source>
</evidence>
<keyword evidence="6 11" id="KW-1133">Transmembrane helix</keyword>
<dbReference type="GO" id="GO:0004984">
    <property type="term" value="F:olfactory receptor activity"/>
    <property type="evidence" value="ECO:0007669"/>
    <property type="project" value="InterPro"/>
</dbReference>
<keyword evidence="3" id="KW-0716">Sensory transduction</keyword>
<dbReference type="AlphaFoldDB" id="A0A811UCQ3"/>
<comment type="subcellular location">
    <subcellularLocation>
        <location evidence="1">Cell membrane</location>
        <topology evidence="1">Multi-pass membrane protein</topology>
    </subcellularLocation>
</comment>
<organism evidence="12 13">
    <name type="scientific">Ceratitis capitata</name>
    <name type="common">Mediterranean fruit fly</name>
    <name type="synonym">Tephritis capitata</name>
    <dbReference type="NCBI Taxonomy" id="7213"/>
    <lineage>
        <taxon>Eukaryota</taxon>
        <taxon>Metazoa</taxon>
        <taxon>Ecdysozoa</taxon>
        <taxon>Arthropoda</taxon>
        <taxon>Hexapoda</taxon>
        <taxon>Insecta</taxon>
        <taxon>Pterygota</taxon>
        <taxon>Neoptera</taxon>
        <taxon>Endopterygota</taxon>
        <taxon>Diptera</taxon>
        <taxon>Brachycera</taxon>
        <taxon>Muscomorpha</taxon>
        <taxon>Tephritoidea</taxon>
        <taxon>Tephritidae</taxon>
        <taxon>Ceratitis</taxon>
        <taxon>Ceratitis</taxon>
    </lineage>
</organism>
<keyword evidence="5" id="KW-0552">Olfaction</keyword>
<dbReference type="Proteomes" id="UP000606786">
    <property type="component" value="Unassembled WGS sequence"/>
</dbReference>
<evidence type="ECO:0000256" key="6">
    <source>
        <dbReference type="ARBA" id="ARBA00022989"/>
    </source>
</evidence>
<evidence type="ECO:0000256" key="4">
    <source>
        <dbReference type="ARBA" id="ARBA00022692"/>
    </source>
</evidence>
<evidence type="ECO:0000256" key="10">
    <source>
        <dbReference type="SAM" id="MobiDB-lite"/>
    </source>
</evidence>
<keyword evidence="7 11" id="KW-0472">Membrane</keyword>
<evidence type="ECO:0000256" key="9">
    <source>
        <dbReference type="ARBA" id="ARBA00023224"/>
    </source>
</evidence>
<feature type="transmembrane region" description="Helical" evidence="11">
    <location>
        <begin position="43"/>
        <end position="66"/>
    </location>
</feature>
<evidence type="ECO:0000256" key="3">
    <source>
        <dbReference type="ARBA" id="ARBA00022606"/>
    </source>
</evidence>
<proteinExistence type="predicted"/>
<dbReference type="Pfam" id="PF02949">
    <property type="entry name" value="7tm_6"/>
    <property type="match status" value="1"/>
</dbReference>
<keyword evidence="13" id="KW-1185">Reference proteome</keyword>
<evidence type="ECO:0000256" key="1">
    <source>
        <dbReference type="ARBA" id="ARBA00004651"/>
    </source>
</evidence>
<feature type="compositionally biased region" description="Basic and acidic residues" evidence="10">
    <location>
        <begin position="126"/>
        <end position="135"/>
    </location>
</feature>
<dbReference type="GO" id="GO:0005886">
    <property type="term" value="C:plasma membrane"/>
    <property type="evidence" value="ECO:0007669"/>
    <property type="project" value="UniProtKB-SubCell"/>
</dbReference>
<evidence type="ECO:0000256" key="11">
    <source>
        <dbReference type="SAM" id="Phobius"/>
    </source>
</evidence>
<dbReference type="GO" id="GO:0005549">
    <property type="term" value="F:odorant binding"/>
    <property type="evidence" value="ECO:0007669"/>
    <property type="project" value="InterPro"/>
</dbReference>
<dbReference type="InterPro" id="IPR004117">
    <property type="entry name" value="7tm6_olfct_rcpt"/>
</dbReference>
<keyword evidence="2" id="KW-1003">Cell membrane</keyword>
<dbReference type="PANTHER" id="PTHR21137">
    <property type="entry name" value="ODORANT RECEPTOR"/>
    <property type="match status" value="1"/>
</dbReference>
<feature type="region of interest" description="Disordered" evidence="10">
    <location>
        <begin position="126"/>
        <end position="153"/>
    </location>
</feature>
<name>A0A811UCQ3_CERCA</name>
<dbReference type="PANTHER" id="PTHR21137:SF42">
    <property type="entry name" value="ODORANT RECEPTOR 83A"/>
    <property type="match status" value="1"/>
</dbReference>
<evidence type="ECO:0000256" key="2">
    <source>
        <dbReference type="ARBA" id="ARBA00022475"/>
    </source>
</evidence>
<gene>
    <name evidence="12" type="ORF">CCAP1982_LOCUS5038</name>
</gene>
<evidence type="ECO:0000256" key="7">
    <source>
        <dbReference type="ARBA" id="ARBA00023136"/>
    </source>
</evidence>
<evidence type="ECO:0000313" key="13">
    <source>
        <dbReference type="Proteomes" id="UP000606786"/>
    </source>
</evidence>
<dbReference type="GO" id="GO:0007165">
    <property type="term" value="P:signal transduction"/>
    <property type="evidence" value="ECO:0007669"/>
    <property type="project" value="UniProtKB-KW"/>
</dbReference>
<evidence type="ECO:0000256" key="5">
    <source>
        <dbReference type="ARBA" id="ARBA00022725"/>
    </source>
</evidence>
<dbReference type="EMBL" id="CAJHJT010000001">
    <property type="protein sequence ID" value="CAD6996360.1"/>
    <property type="molecule type" value="Genomic_DNA"/>
</dbReference>